<sequence length="319" mass="35010">MRFGLSLTAAFMVAALSPAFAQTPPNLPIPTGELPPPIVKEGKAQKISPHVWVIPDDYIPMVPNVGYVIGEKGVLVIDPGMGQRNGEIVLKEMRKLTNLTDITIVNTHFHPEHTTGDLAFPQEVKLIRAVAQQQDVDELGVQFLGIFSRMRPILAELLKDASFRKPTATFEKETVIDLGGVKVRAVRLGPGHTRGDTVFYVEGDEVLFTGDLAMRNLFPSFIAPQSSAKTWLTSLDAIDQFKAKQLVPAHGAITDGSVVGAYRDYMKALQERVATLKREGKPLPEVIAAMRTEFAGKQPQWQQAMRIEGAVTTVYNEAP</sequence>
<evidence type="ECO:0000256" key="2">
    <source>
        <dbReference type="SAM" id="SignalP"/>
    </source>
</evidence>
<dbReference type="PANTHER" id="PTHR42951">
    <property type="entry name" value="METALLO-BETA-LACTAMASE DOMAIN-CONTAINING"/>
    <property type="match status" value="1"/>
</dbReference>
<dbReference type="SUPFAM" id="SSF56281">
    <property type="entry name" value="Metallo-hydrolase/oxidoreductase"/>
    <property type="match status" value="1"/>
</dbReference>
<evidence type="ECO:0000313" key="4">
    <source>
        <dbReference type="EMBL" id="BAT59206.1"/>
    </source>
</evidence>
<feature type="signal peptide" evidence="2">
    <location>
        <begin position="1"/>
        <end position="21"/>
    </location>
</feature>
<dbReference type="PANTHER" id="PTHR42951:SF4">
    <property type="entry name" value="ACYL-COENZYME A THIOESTERASE MBLAC2"/>
    <property type="match status" value="1"/>
</dbReference>
<dbReference type="RefSeq" id="WP_096354274.1">
    <property type="nucleotide sequence ID" value="NZ_AP014946.1"/>
</dbReference>
<dbReference type="Pfam" id="PF00753">
    <property type="entry name" value="Lactamase_B"/>
    <property type="match status" value="1"/>
</dbReference>
<protein>
    <submittedName>
        <fullName evidence="4">Hydroxyacylglutathione hydrolase</fullName>
        <ecNumber evidence="4">3.1.2.6</ecNumber>
    </submittedName>
</protein>
<dbReference type="CDD" id="cd16282">
    <property type="entry name" value="metallo-hydrolase-like_MBL-fold"/>
    <property type="match status" value="1"/>
</dbReference>
<dbReference type="KEGG" id="vgo:GJW-30_1_01737"/>
<accession>A0A0S3PTC4</accession>
<dbReference type="Gene3D" id="3.60.15.10">
    <property type="entry name" value="Ribonuclease Z/Hydroxyacylglutathione hydrolase-like"/>
    <property type="match status" value="1"/>
</dbReference>
<dbReference type="InterPro" id="IPR001279">
    <property type="entry name" value="Metallo-B-lactamas"/>
</dbReference>
<organism evidence="4 5">
    <name type="scientific">Variibacter gotjawalensis</name>
    <dbReference type="NCBI Taxonomy" id="1333996"/>
    <lineage>
        <taxon>Bacteria</taxon>
        <taxon>Pseudomonadati</taxon>
        <taxon>Pseudomonadota</taxon>
        <taxon>Alphaproteobacteria</taxon>
        <taxon>Hyphomicrobiales</taxon>
        <taxon>Nitrobacteraceae</taxon>
        <taxon>Variibacter</taxon>
    </lineage>
</organism>
<reference evidence="4 5" key="1">
    <citation type="submission" date="2015-08" db="EMBL/GenBank/DDBJ databases">
        <title>Investigation of the bacterial diversity of lava forest soil.</title>
        <authorList>
            <person name="Lee J.S."/>
        </authorList>
    </citation>
    <scope>NUCLEOTIDE SEQUENCE [LARGE SCALE GENOMIC DNA]</scope>
    <source>
        <strain evidence="4 5">GJW-30</strain>
    </source>
</reference>
<name>A0A0S3PTC4_9BRAD</name>
<comment type="similarity">
    <text evidence="1">Belongs to the metallo-beta-lactamase superfamily. Class-B beta-lactamase family.</text>
</comment>
<gene>
    <name evidence="4" type="primary">gloB_2</name>
    <name evidence="4" type="ORF">GJW-30_1_01737</name>
</gene>
<dbReference type="SMART" id="SM00849">
    <property type="entry name" value="Lactamase_B"/>
    <property type="match status" value="1"/>
</dbReference>
<evidence type="ECO:0000256" key="1">
    <source>
        <dbReference type="ARBA" id="ARBA00005250"/>
    </source>
</evidence>
<dbReference type="EMBL" id="AP014946">
    <property type="protein sequence ID" value="BAT59206.1"/>
    <property type="molecule type" value="Genomic_DNA"/>
</dbReference>
<keyword evidence="4" id="KW-0378">Hydrolase</keyword>
<dbReference type="InterPro" id="IPR050855">
    <property type="entry name" value="NDM-1-like"/>
</dbReference>
<dbReference type="GO" id="GO:0004416">
    <property type="term" value="F:hydroxyacylglutathione hydrolase activity"/>
    <property type="evidence" value="ECO:0007669"/>
    <property type="project" value="UniProtKB-EC"/>
</dbReference>
<evidence type="ECO:0000259" key="3">
    <source>
        <dbReference type="SMART" id="SM00849"/>
    </source>
</evidence>
<keyword evidence="2" id="KW-0732">Signal</keyword>
<evidence type="ECO:0000313" key="5">
    <source>
        <dbReference type="Proteomes" id="UP000236884"/>
    </source>
</evidence>
<feature type="domain" description="Metallo-beta-lactamase" evidence="3">
    <location>
        <begin position="62"/>
        <end position="250"/>
    </location>
</feature>
<proteinExistence type="inferred from homology"/>
<dbReference type="OrthoDB" id="420651at2"/>
<dbReference type="AlphaFoldDB" id="A0A0S3PTC4"/>
<dbReference type="InterPro" id="IPR036866">
    <property type="entry name" value="RibonucZ/Hydroxyglut_hydro"/>
</dbReference>
<dbReference type="Proteomes" id="UP000236884">
    <property type="component" value="Chromosome"/>
</dbReference>
<dbReference type="EC" id="3.1.2.6" evidence="4"/>
<keyword evidence="5" id="KW-1185">Reference proteome</keyword>
<feature type="chain" id="PRO_5006615636" evidence="2">
    <location>
        <begin position="22"/>
        <end position="319"/>
    </location>
</feature>
<dbReference type="GO" id="GO:0017001">
    <property type="term" value="P:antibiotic catabolic process"/>
    <property type="evidence" value="ECO:0007669"/>
    <property type="project" value="UniProtKB-ARBA"/>
</dbReference>